<gene>
    <name evidence="1" type="ORF">V1478_013475</name>
</gene>
<organism evidence="1 2">
    <name type="scientific">Vespula squamosa</name>
    <name type="common">Southern yellow jacket</name>
    <name type="synonym">Wasp</name>
    <dbReference type="NCBI Taxonomy" id="30214"/>
    <lineage>
        <taxon>Eukaryota</taxon>
        <taxon>Metazoa</taxon>
        <taxon>Ecdysozoa</taxon>
        <taxon>Arthropoda</taxon>
        <taxon>Hexapoda</taxon>
        <taxon>Insecta</taxon>
        <taxon>Pterygota</taxon>
        <taxon>Neoptera</taxon>
        <taxon>Endopterygota</taxon>
        <taxon>Hymenoptera</taxon>
        <taxon>Apocrita</taxon>
        <taxon>Aculeata</taxon>
        <taxon>Vespoidea</taxon>
        <taxon>Vespidae</taxon>
        <taxon>Vespinae</taxon>
        <taxon>Vespula</taxon>
    </lineage>
</organism>
<sequence>MRSVLIRIRDLTITTGDNIVILGTSYASGRKDLRTKTDRGGLAAVKWTDCNVGCLRSFPLFAYLSTRKVPVLERGE</sequence>
<dbReference type="Proteomes" id="UP001607302">
    <property type="component" value="Unassembled WGS sequence"/>
</dbReference>
<protein>
    <submittedName>
        <fullName evidence="1">Uncharacterized protein</fullName>
    </submittedName>
</protein>
<dbReference type="AlphaFoldDB" id="A0ABD2AD63"/>
<name>A0ABD2AD63_VESSQ</name>
<proteinExistence type="predicted"/>
<comment type="caution">
    <text evidence="1">The sequence shown here is derived from an EMBL/GenBank/DDBJ whole genome shotgun (WGS) entry which is preliminary data.</text>
</comment>
<evidence type="ECO:0000313" key="1">
    <source>
        <dbReference type="EMBL" id="KAL2717775.1"/>
    </source>
</evidence>
<dbReference type="EMBL" id="JAUDFV010000153">
    <property type="protein sequence ID" value="KAL2717775.1"/>
    <property type="molecule type" value="Genomic_DNA"/>
</dbReference>
<feature type="non-terminal residue" evidence="1">
    <location>
        <position position="76"/>
    </location>
</feature>
<reference evidence="1 2" key="1">
    <citation type="journal article" date="2024" name="Ann. Entomol. Soc. Am.">
        <title>Genomic analyses of the southern and eastern yellowjacket wasps (Hymenoptera: Vespidae) reveal evolutionary signatures of social life.</title>
        <authorList>
            <person name="Catto M.A."/>
            <person name="Caine P.B."/>
            <person name="Orr S.E."/>
            <person name="Hunt B.G."/>
            <person name="Goodisman M.A.D."/>
        </authorList>
    </citation>
    <scope>NUCLEOTIDE SEQUENCE [LARGE SCALE GENOMIC DNA]</scope>
    <source>
        <strain evidence="1">233</strain>
        <tissue evidence="1">Head and thorax</tissue>
    </source>
</reference>
<keyword evidence="2" id="KW-1185">Reference proteome</keyword>
<evidence type="ECO:0000313" key="2">
    <source>
        <dbReference type="Proteomes" id="UP001607302"/>
    </source>
</evidence>
<accession>A0ABD2AD63</accession>